<keyword evidence="7" id="KW-1185">Reference proteome</keyword>
<evidence type="ECO:0000313" key="7">
    <source>
        <dbReference type="Proteomes" id="UP000051296"/>
    </source>
</evidence>
<sequence>MKKGGEKMVKKIWLALCVVLAVVMMSTVASPVQAAILAEPRKISEIFPDDNFAQTVANWWTNGNVDAEVNQNYFDGYKDKPLYLAGKGISNLEGIQYFNNPTGLDLRDNNISDLGPIGKGNFTKITYVDLLNNKVSSLVPLATSGMNPTGFLGFENNQLGSLEGIENMTNLTSISIQDQSNTSGNQVSDLNPLANLTKLQKIWAKDNAITSLKPLANLNALQEAYFENNKLASIDGMQGKINLIKFSVMNNQVVDLDPLVDATRLQNLFVRYNHIESISVLNKLPDLIQLDATHNRISDISAINFVHQDDPNPALALSYQDIILPEQSYTTGTPLLVKNSIRGLQEEGILPPATFPGSSKITGVGNDEMYQVDPMTALQSGSYDANTETVAFDLSTGAKKAFYTFNSTSKHDGNFSGIVTIPLTEEFSKTNLSWEDTADKAITNKTLPPLDYNDRGVNTKFYWKDTDPNKTLAFKLTDKEGNEVAPLASVETGDGDKTGQYIAHDLQIPADKLTYGSQTFTVTVYDVTGGANHEVDHITLVVDVTGALRFVSAPAALDGGENKIISGTIQKRLEKATGDEPLVVTDSRQTKAPWALGLQIDQPFTAAGVVYNTQLPGVLNYLQNGVPTMVPDGNDMTQVYQQVTPVNERNISDDWNATNGPAVIVPGTKVSAVKYSATLTWTLMDTPLNE</sequence>
<feature type="chain" id="PRO_5006417086" evidence="5">
    <location>
        <begin position="35"/>
        <end position="690"/>
    </location>
</feature>
<keyword evidence="4" id="KW-0677">Repeat</keyword>
<accession>A0A0R2FR41</accession>
<dbReference type="AlphaFoldDB" id="A0A0R2FR41"/>
<dbReference type="Gene3D" id="2.60.40.1220">
    <property type="match status" value="1"/>
</dbReference>
<dbReference type="STRING" id="1123500.GCA_000420365_01309"/>
<keyword evidence="3 5" id="KW-0732">Signal</keyword>
<dbReference type="PANTHER" id="PTHR46652:SF3">
    <property type="entry name" value="LEUCINE-RICH REPEAT-CONTAINING PROTEIN 9"/>
    <property type="match status" value="1"/>
</dbReference>
<dbReference type="EMBL" id="JQAX01000005">
    <property type="protein sequence ID" value="KRN30816.1"/>
    <property type="molecule type" value="Genomic_DNA"/>
</dbReference>
<protein>
    <submittedName>
        <fullName evidence="6">Uncharacterized protein</fullName>
    </submittedName>
</protein>
<keyword evidence="2" id="KW-0433">Leucine-rich repeat</keyword>
<dbReference type="SMART" id="SM00365">
    <property type="entry name" value="LRR_SD22"/>
    <property type="match status" value="4"/>
</dbReference>
<dbReference type="InterPro" id="IPR050836">
    <property type="entry name" value="SDS22/Internalin_LRR"/>
</dbReference>
<dbReference type="Pfam" id="PF12799">
    <property type="entry name" value="LRR_4"/>
    <property type="match status" value="1"/>
</dbReference>
<dbReference type="PATRIC" id="fig|1123500.6.peg.1242"/>
<comment type="similarity">
    <text evidence="1">Belongs to the internalin family.</text>
</comment>
<dbReference type="InterPro" id="IPR032675">
    <property type="entry name" value="LRR_dom_sf"/>
</dbReference>
<dbReference type="PANTHER" id="PTHR46652">
    <property type="entry name" value="LEUCINE-RICH REPEAT AND IQ DOMAIN-CONTAINING PROTEIN 1-RELATED"/>
    <property type="match status" value="1"/>
</dbReference>
<gene>
    <name evidence="6" type="ORF">IV68_GL001243</name>
</gene>
<evidence type="ECO:0000256" key="4">
    <source>
        <dbReference type="ARBA" id="ARBA00022737"/>
    </source>
</evidence>
<dbReference type="InterPro" id="IPR001611">
    <property type="entry name" value="Leu-rich_rpt"/>
</dbReference>
<evidence type="ECO:0000256" key="1">
    <source>
        <dbReference type="ARBA" id="ARBA00009432"/>
    </source>
</evidence>
<dbReference type="InParanoid" id="A0A0R2FR41"/>
<dbReference type="Gene3D" id="3.80.10.10">
    <property type="entry name" value="Ribonuclease Inhibitor"/>
    <property type="match status" value="1"/>
</dbReference>
<evidence type="ECO:0000256" key="5">
    <source>
        <dbReference type="SAM" id="SignalP"/>
    </source>
</evidence>
<name>A0A0R2FR41_9LACO</name>
<dbReference type="PROSITE" id="PS51450">
    <property type="entry name" value="LRR"/>
    <property type="match status" value="3"/>
</dbReference>
<dbReference type="eggNOG" id="COG4886">
    <property type="taxonomic scope" value="Bacteria"/>
</dbReference>
<dbReference type="SUPFAM" id="SSF52058">
    <property type="entry name" value="L domain-like"/>
    <property type="match status" value="1"/>
</dbReference>
<evidence type="ECO:0000256" key="2">
    <source>
        <dbReference type="ARBA" id="ARBA00022614"/>
    </source>
</evidence>
<dbReference type="InterPro" id="IPR025875">
    <property type="entry name" value="Leu-rich_rpt_4"/>
</dbReference>
<dbReference type="Proteomes" id="UP000051296">
    <property type="component" value="Unassembled WGS sequence"/>
</dbReference>
<comment type="caution">
    <text evidence="6">The sequence shown here is derived from an EMBL/GenBank/DDBJ whole genome shotgun (WGS) entry which is preliminary data.</text>
</comment>
<evidence type="ECO:0000256" key="3">
    <source>
        <dbReference type="ARBA" id="ARBA00022729"/>
    </source>
</evidence>
<organism evidence="6 7">
    <name type="scientific">Weissella halotolerans DSM 20190</name>
    <dbReference type="NCBI Taxonomy" id="1123500"/>
    <lineage>
        <taxon>Bacteria</taxon>
        <taxon>Bacillati</taxon>
        <taxon>Bacillota</taxon>
        <taxon>Bacilli</taxon>
        <taxon>Lactobacillales</taxon>
        <taxon>Lactobacillaceae</taxon>
        <taxon>Weissella</taxon>
    </lineage>
</organism>
<evidence type="ECO:0000313" key="6">
    <source>
        <dbReference type="EMBL" id="KRN30816.1"/>
    </source>
</evidence>
<reference evidence="6 7" key="1">
    <citation type="journal article" date="2015" name="Genome Announc.">
        <title>Expanding the biotechnology potential of lactobacilli through comparative genomics of 213 strains and associated genera.</title>
        <authorList>
            <person name="Sun Z."/>
            <person name="Harris H.M."/>
            <person name="McCann A."/>
            <person name="Guo C."/>
            <person name="Argimon S."/>
            <person name="Zhang W."/>
            <person name="Yang X."/>
            <person name="Jeffery I.B."/>
            <person name="Cooney J.C."/>
            <person name="Kagawa T.F."/>
            <person name="Liu W."/>
            <person name="Song Y."/>
            <person name="Salvetti E."/>
            <person name="Wrobel A."/>
            <person name="Rasinkangas P."/>
            <person name="Parkhill J."/>
            <person name="Rea M.C."/>
            <person name="O'Sullivan O."/>
            <person name="Ritari J."/>
            <person name="Douillard F.P."/>
            <person name="Paul Ross R."/>
            <person name="Yang R."/>
            <person name="Briner A.E."/>
            <person name="Felis G.E."/>
            <person name="de Vos W.M."/>
            <person name="Barrangou R."/>
            <person name="Klaenhammer T.R."/>
            <person name="Caufield P.W."/>
            <person name="Cui Y."/>
            <person name="Zhang H."/>
            <person name="O'Toole P.W."/>
        </authorList>
    </citation>
    <scope>NUCLEOTIDE SEQUENCE [LARGE SCALE GENOMIC DNA]</scope>
    <source>
        <strain evidence="6 7">DSM 20190</strain>
    </source>
</reference>
<proteinExistence type="inferred from homology"/>
<dbReference type="InterPro" id="IPR014755">
    <property type="entry name" value="Cu-Rt/internalin_Ig-like"/>
</dbReference>
<feature type="signal peptide" evidence="5">
    <location>
        <begin position="1"/>
        <end position="34"/>
    </location>
</feature>